<name>A0A914EGM3_9BILA</name>
<organism evidence="1 2">
    <name type="scientific">Acrobeloides nanus</name>
    <dbReference type="NCBI Taxonomy" id="290746"/>
    <lineage>
        <taxon>Eukaryota</taxon>
        <taxon>Metazoa</taxon>
        <taxon>Ecdysozoa</taxon>
        <taxon>Nematoda</taxon>
        <taxon>Chromadorea</taxon>
        <taxon>Rhabditida</taxon>
        <taxon>Tylenchina</taxon>
        <taxon>Cephalobomorpha</taxon>
        <taxon>Cephaloboidea</taxon>
        <taxon>Cephalobidae</taxon>
        <taxon>Acrobeloides</taxon>
    </lineage>
</organism>
<dbReference type="Proteomes" id="UP000887540">
    <property type="component" value="Unplaced"/>
</dbReference>
<keyword evidence="1" id="KW-1185">Reference proteome</keyword>
<sequence length="257" mass="28528">MLAEAVIQNMSWYPHTILVLSGVVLSSDGITGDGKVYADDYSHLVFSLPAKFLVKCEVGMKIKFKANWTKKGATYEITEVLLVEPKKVAIEQLEVLSKEDVKPEAGPATSKFYFRVQASQSSLNPTIFEAGSFGIIEDRDFKIGLIKAVKPSVRRGVGGYNTLEIICVEDLSPSRLTYLKVVQKCEKGQTLEMVVNEAQSNQSEKENSYTWPPMPGRLNQSHCYRNNSFSDCSQPSPSFALQESEDNALTLGGNHQY</sequence>
<protein>
    <submittedName>
        <fullName evidence="2">Uncharacterized protein</fullName>
    </submittedName>
</protein>
<accession>A0A914EGM3</accession>
<reference evidence="2" key="1">
    <citation type="submission" date="2022-11" db="UniProtKB">
        <authorList>
            <consortium name="WormBaseParasite"/>
        </authorList>
    </citation>
    <scope>IDENTIFICATION</scope>
</reference>
<evidence type="ECO:0000313" key="1">
    <source>
        <dbReference type="Proteomes" id="UP000887540"/>
    </source>
</evidence>
<dbReference type="WBParaSite" id="ACRNAN_scaffold820.g17761.t1">
    <property type="protein sequence ID" value="ACRNAN_scaffold820.g17761.t1"/>
    <property type="gene ID" value="ACRNAN_scaffold820.g17761"/>
</dbReference>
<proteinExistence type="predicted"/>
<evidence type="ECO:0000313" key="2">
    <source>
        <dbReference type="WBParaSite" id="ACRNAN_scaffold820.g17761.t1"/>
    </source>
</evidence>
<dbReference type="AlphaFoldDB" id="A0A914EGM3"/>